<dbReference type="AlphaFoldDB" id="A0A8T0ACK8"/>
<dbReference type="Pfam" id="PF02393">
    <property type="entry name" value="US22"/>
    <property type="match status" value="1"/>
</dbReference>
<accession>A0A8T0ACK8</accession>
<organism evidence="1 2">
    <name type="scientific">Silurus meridionalis</name>
    <name type="common">Southern catfish</name>
    <name type="synonym">Silurus soldatovi meridionalis</name>
    <dbReference type="NCBI Taxonomy" id="175797"/>
    <lineage>
        <taxon>Eukaryota</taxon>
        <taxon>Metazoa</taxon>
        <taxon>Chordata</taxon>
        <taxon>Craniata</taxon>
        <taxon>Vertebrata</taxon>
        <taxon>Euteleostomi</taxon>
        <taxon>Actinopterygii</taxon>
        <taxon>Neopterygii</taxon>
        <taxon>Teleostei</taxon>
        <taxon>Ostariophysi</taxon>
        <taxon>Siluriformes</taxon>
        <taxon>Siluridae</taxon>
        <taxon>Silurus</taxon>
    </lineage>
</organism>
<evidence type="ECO:0000313" key="1">
    <source>
        <dbReference type="EMBL" id="KAF7689977.1"/>
    </source>
</evidence>
<evidence type="ECO:0000313" key="2">
    <source>
        <dbReference type="Proteomes" id="UP000606274"/>
    </source>
</evidence>
<keyword evidence="2" id="KW-1185">Reference proteome</keyword>
<sequence>MRGNVAMLHLKQMEEHSFTVGSLAETSYRNEPEILEEWQEFYLPDHMYMQVIGVCKEFSCDSLDDELVLMLCEDGKVFANEGNRLHLTKNNLKELFEHGLQFPGTKEYYRVQSFEDMTTTLYGSTDAAAVVHKQIFPDLFHNCHKSGGQYPLIPTIPHVHL</sequence>
<protein>
    <submittedName>
        <fullName evidence="1">Uncharacterized protein</fullName>
    </submittedName>
</protein>
<comment type="caution">
    <text evidence="1">The sequence shown here is derived from an EMBL/GenBank/DDBJ whole genome shotgun (WGS) entry which is preliminary data.</text>
</comment>
<dbReference type="InterPro" id="IPR003360">
    <property type="entry name" value="US22-like"/>
</dbReference>
<gene>
    <name evidence="1" type="ORF">HF521_011781</name>
</gene>
<dbReference type="EMBL" id="JABFDY010000023">
    <property type="protein sequence ID" value="KAF7689977.1"/>
    <property type="molecule type" value="Genomic_DNA"/>
</dbReference>
<reference evidence="1" key="1">
    <citation type="submission" date="2020-08" db="EMBL/GenBank/DDBJ databases">
        <title>Chromosome-level assembly of Southern catfish (Silurus meridionalis) provides insights into visual adaptation to the nocturnal and benthic lifestyles.</title>
        <authorList>
            <person name="Zhang Y."/>
            <person name="Wang D."/>
            <person name="Peng Z."/>
        </authorList>
    </citation>
    <scope>NUCLEOTIDE SEQUENCE</scope>
    <source>
        <strain evidence="1">SWU-2019-XX</strain>
        <tissue evidence="1">Muscle</tissue>
    </source>
</reference>
<dbReference type="Proteomes" id="UP000606274">
    <property type="component" value="Unassembled WGS sequence"/>
</dbReference>
<proteinExistence type="predicted"/>
<name>A0A8T0ACK8_SILME</name>